<dbReference type="EMBL" id="SRYA01000005">
    <property type="protein sequence ID" value="TGY97742.1"/>
    <property type="molecule type" value="Genomic_DNA"/>
</dbReference>
<name>A0AC61S010_9FIRM</name>
<comment type="caution">
    <text evidence="1">The sequence shown here is derived from an EMBL/GenBank/DDBJ whole genome shotgun (WGS) entry which is preliminary data.</text>
</comment>
<evidence type="ECO:0000313" key="1">
    <source>
        <dbReference type="EMBL" id="TGY97742.1"/>
    </source>
</evidence>
<organism evidence="1 2">
    <name type="scientific">Petralouisia muris</name>
    <dbReference type="NCBI Taxonomy" id="3032872"/>
    <lineage>
        <taxon>Bacteria</taxon>
        <taxon>Bacillati</taxon>
        <taxon>Bacillota</taxon>
        <taxon>Clostridia</taxon>
        <taxon>Lachnospirales</taxon>
        <taxon>Lachnospiraceae</taxon>
        <taxon>Petralouisia</taxon>
    </lineage>
</organism>
<reference evidence="1" key="1">
    <citation type="submission" date="2019-04" db="EMBL/GenBank/DDBJ databases">
        <title>Microbes associate with the intestines of laboratory mice.</title>
        <authorList>
            <person name="Navarre W."/>
            <person name="Wong E."/>
            <person name="Huang K."/>
            <person name="Tropini C."/>
            <person name="Ng K."/>
            <person name="Yu B."/>
        </authorList>
    </citation>
    <scope>NUCLEOTIDE SEQUENCE</scope>
    <source>
        <strain evidence="1">NM01_1-7b</strain>
    </source>
</reference>
<sequence>MKKDQKKIIKRRFGLWAAVLVSGVLLNTGRVQAASAPNYDYNVITDAEEKVNPKDKVSDSKGIQSVLNKAIGSKKEITIYFPAGTYNIDKTLRVYSNTHLILDKNATLYRMDSWVNREVLFNVDQNSKRDVVGKYNMSKNITIEGGTIDGGNTAKATKGTDVVRFDHAENITIKDCTIKNTYDCHILELVGVKNGEVSGCTFSGFRYRKGKENNYTYAREAIQIETAWKTGNEPWARGSVIDGTSCKNVVITNNKFDNIPCGVGQHRHTKNGKYRNEDITITNNTITCSNQNKAAKIAITCIGINNLTVKNNTIKGPYQFAMHVMVADGVTIENNKAEGMKKNGIMVDSGKNVVISGNTLKNIAKHGISIGGGSVKKVSGNKITNVKWNGISVDDGKVTSITGNTINKAKKHGISIIDIHGKADCSLKNIFNNTISNTGENGICVNKAKVTNVSGNTLKSINKSGIVLIAGSIGSGKSRTKGIQENSITGCKQHGIVAMSGTISSIGKNKISNMAVNGISLSGDAKVYYIIKNNIKKCKRQGIFNGSTYTQTKIEGNTGQK</sequence>
<accession>A0AC61S010</accession>
<dbReference type="Proteomes" id="UP000304953">
    <property type="component" value="Unassembled WGS sequence"/>
</dbReference>
<keyword evidence="2" id="KW-1185">Reference proteome</keyword>
<gene>
    <name evidence="1" type="ORF">E5329_03815</name>
</gene>
<evidence type="ECO:0000313" key="2">
    <source>
        <dbReference type="Proteomes" id="UP000304953"/>
    </source>
</evidence>
<proteinExistence type="predicted"/>
<protein>
    <submittedName>
        <fullName evidence="1">Right-handed parallel beta-helix repeat-containing protein</fullName>
    </submittedName>
</protein>